<evidence type="ECO:0000256" key="1">
    <source>
        <dbReference type="ARBA" id="ARBA00023015"/>
    </source>
</evidence>
<dbReference type="CDD" id="cd01392">
    <property type="entry name" value="HTH_LacI"/>
    <property type="match status" value="1"/>
</dbReference>
<dbReference type="InterPro" id="IPR028082">
    <property type="entry name" value="Peripla_BP_I"/>
</dbReference>
<evidence type="ECO:0000259" key="4">
    <source>
        <dbReference type="PROSITE" id="PS50932"/>
    </source>
</evidence>
<feature type="domain" description="HTH lacI-type" evidence="4">
    <location>
        <begin position="7"/>
        <end position="61"/>
    </location>
</feature>
<evidence type="ECO:0000256" key="2">
    <source>
        <dbReference type="ARBA" id="ARBA00023125"/>
    </source>
</evidence>
<keyword evidence="3" id="KW-0804">Transcription</keyword>
<gene>
    <name evidence="5" type="ORF">DRW07_02795</name>
</gene>
<dbReference type="GO" id="GO:0000976">
    <property type="term" value="F:transcription cis-regulatory region binding"/>
    <property type="evidence" value="ECO:0007669"/>
    <property type="project" value="TreeGrafter"/>
</dbReference>
<keyword evidence="2" id="KW-0238">DNA-binding</keyword>
<evidence type="ECO:0000313" key="6">
    <source>
        <dbReference type="Proteomes" id="UP000275281"/>
    </source>
</evidence>
<proteinExistence type="predicted"/>
<keyword evidence="6" id="KW-1185">Reference proteome</keyword>
<dbReference type="PROSITE" id="PS50932">
    <property type="entry name" value="HTH_LACI_2"/>
    <property type="match status" value="1"/>
</dbReference>
<dbReference type="SUPFAM" id="SSF53822">
    <property type="entry name" value="Periplasmic binding protein-like I"/>
    <property type="match status" value="1"/>
</dbReference>
<name>A0A3N5ZAX9_9ALTE</name>
<dbReference type="Pfam" id="PF00356">
    <property type="entry name" value="LacI"/>
    <property type="match status" value="1"/>
</dbReference>
<comment type="caution">
    <text evidence="5">The sequence shown here is derived from an EMBL/GenBank/DDBJ whole genome shotgun (WGS) entry which is preliminary data.</text>
</comment>
<protein>
    <submittedName>
        <fullName evidence="5">LacI family transcriptional regulator</fullName>
    </submittedName>
</protein>
<evidence type="ECO:0000313" key="5">
    <source>
        <dbReference type="EMBL" id="RPJ68354.1"/>
    </source>
</evidence>
<keyword evidence="1" id="KW-0805">Transcription regulation</keyword>
<dbReference type="GO" id="GO:0003700">
    <property type="term" value="F:DNA-binding transcription factor activity"/>
    <property type="evidence" value="ECO:0007669"/>
    <property type="project" value="TreeGrafter"/>
</dbReference>
<dbReference type="Gene3D" id="1.10.260.40">
    <property type="entry name" value="lambda repressor-like DNA-binding domains"/>
    <property type="match status" value="1"/>
</dbReference>
<dbReference type="InterPro" id="IPR000843">
    <property type="entry name" value="HTH_LacI"/>
</dbReference>
<dbReference type="OrthoDB" id="5681588at2"/>
<dbReference type="InterPro" id="IPR010982">
    <property type="entry name" value="Lambda_DNA-bd_dom_sf"/>
</dbReference>
<reference evidence="5 6" key="1">
    <citation type="submission" date="2018-11" db="EMBL/GenBank/DDBJ databases">
        <authorList>
            <person name="Ye M.-Q."/>
            <person name="Du Z.-J."/>
        </authorList>
    </citation>
    <scope>NUCLEOTIDE SEQUENCE [LARGE SCALE GENOMIC DNA]</scope>
    <source>
        <strain evidence="5 6">U0105</strain>
    </source>
</reference>
<dbReference type="Pfam" id="PF13377">
    <property type="entry name" value="Peripla_BP_3"/>
    <property type="match status" value="1"/>
</dbReference>
<sequence>MQNNSRFTLSDLAKLAGVSTSTASRALRGNPIIKQQTRERIQALALEHNFSLNAAASRLRTQRTHVIAVILNLTEHTEQSINDPFLLKVVGDLNQALNERNYELLLSNSFMAKDDWTQYFIKSSRADGLIVVGQAKSDTKMIAAAEAGAPIVVWGDPHASAKYTVVGSENRLGAKQATEHLIKLGHTRPVFLGDLEHAEMGERYKGYCDALAAHNIPLDDSLVMSTDLTYQAGYDCINQSVKTNGLNFDGIFACSDMVALGAMKALKERYVNIPVDVAIIGFDDIPMAEMSHPALSSIKQNTKLAAEIMVTELLRQLNGEPGQSHAVGIELKIRHSSDPTRT</sequence>
<dbReference type="InterPro" id="IPR046335">
    <property type="entry name" value="LacI/GalR-like_sensor"/>
</dbReference>
<dbReference type="Gene3D" id="3.40.50.2300">
    <property type="match status" value="2"/>
</dbReference>
<accession>A0A3N5ZAX9</accession>
<dbReference type="SUPFAM" id="SSF47413">
    <property type="entry name" value="lambda repressor-like DNA-binding domains"/>
    <property type="match status" value="1"/>
</dbReference>
<dbReference type="PROSITE" id="PS00356">
    <property type="entry name" value="HTH_LACI_1"/>
    <property type="match status" value="1"/>
</dbReference>
<evidence type="ECO:0000256" key="3">
    <source>
        <dbReference type="ARBA" id="ARBA00023163"/>
    </source>
</evidence>
<dbReference type="PANTHER" id="PTHR30146:SF120">
    <property type="entry name" value="ALANINE RACEMASE"/>
    <property type="match status" value="1"/>
</dbReference>
<dbReference type="EMBL" id="RPOK01000001">
    <property type="protein sequence ID" value="RPJ68354.1"/>
    <property type="molecule type" value="Genomic_DNA"/>
</dbReference>
<organism evidence="5 6">
    <name type="scientific">Alteromonas sediminis</name>
    <dbReference type="NCBI Taxonomy" id="2259342"/>
    <lineage>
        <taxon>Bacteria</taxon>
        <taxon>Pseudomonadati</taxon>
        <taxon>Pseudomonadota</taxon>
        <taxon>Gammaproteobacteria</taxon>
        <taxon>Alteromonadales</taxon>
        <taxon>Alteromonadaceae</taxon>
        <taxon>Alteromonas/Salinimonas group</taxon>
        <taxon>Alteromonas</taxon>
    </lineage>
</organism>
<dbReference type="RefSeq" id="WP_124026355.1">
    <property type="nucleotide sequence ID" value="NZ_JBHRSN010000005.1"/>
</dbReference>
<dbReference type="Proteomes" id="UP000275281">
    <property type="component" value="Unassembled WGS sequence"/>
</dbReference>
<dbReference type="AlphaFoldDB" id="A0A3N5ZAX9"/>
<dbReference type="SMART" id="SM00354">
    <property type="entry name" value="HTH_LACI"/>
    <property type="match status" value="1"/>
</dbReference>
<dbReference type="PANTHER" id="PTHR30146">
    <property type="entry name" value="LACI-RELATED TRANSCRIPTIONAL REPRESSOR"/>
    <property type="match status" value="1"/>
</dbReference>